<protein>
    <recommendedName>
        <fullName evidence="3">Glycosyltransferase 2-like domain-containing protein</fullName>
    </recommendedName>
</protein>
<reference evidence="1 2" key="1">
    <citation type="submission" date="2020-05" db="EMBL/GenBank/DDBJ databases">
        <title>Description of Pedobacter foliorum sp. nov.</title>
        <authorList>
            <person name="Qi S."/>
            <person name="Carlier A."/>
            <person name="Cnockaert M."/>
            <person name="Vandamme P."/>
        </authorList>
    </citation>
    <scope>NUCLEOTIDE SEQUENCE [LARGE SCALE GENOMIC DNA]</scope>
    <source>
        <strain evidence="1 2">LMG 31300</strain>
    </source>
</reference>
<comment type="caution">
    <text evidence="1">The sequence shown here is derived from an EMBL/GenBank/DDBJ whole genome shotgun (WGS) entry which is preliminary data.</text>
</comment>
<dbReference type="RefSeq" id="WP_173273103.1">
    <property type="nucleotide sequence ID" value="NZ_JABMKV010000003.1"/>
</dbReference>
<dbReference type="EMBL" id="JABMKV010000003">
    <property type="protein sequence ID" value="NQX32756.1"/>
    <property type="molecule type" value="Genomic_DNA"/>
</dbReference>
<proteinExistence type="predicted"/>
<evidence type="ECO:0000313" key="2">
    <source>
        <dbReference type="Proteomes" id="UP000762110"/>
    </source>
</evidence>
<dbReference type="Gene3D" id="3.90.550.10">
    <property type="entry name" value="Spore Coat Polysaccharide Biosynthesis Protein SpsA, Chain A"/>
    <property type="match status" value="1"/>
</dbReference>
<evidence type="ECO:0008006" key="3">
    <source>
        <dbReference type="Google" id="ProtNLM"/>
    </source>
</evidence>
<sequence>MIKKNIPTVEFNAFLDSLVVTLVLFKTNLYETSAYITLNKSAKEIAADANFDCYVFDNSPEPNFNDISRLTLDKIKYKYDSSNPGLSKPSNEAAQMGKNAHKKWILFTNPDTSYPLNYFEELFHSVSSNNNIELFVPILKSNEVIVSPAKYTFFIGSSPDSVNPGINNLEKKLILYSGMFITLTAFFKSGGFNDKIKLDFMDCYFSENYKRKYPTFYLLNVNCEHDLSSFEKNVQKVLNRFKYYCEGAKYFASTKINYFSLFVICLLRSFKLATKFQNLSFPKIVFKVFLTK</sequence>
<evidence type="ECO:0000313" key="1">
    <source>
        <dbReference type="EMBL" id="NQX32756.1"/>
    </source>
</evidence>
<keyword evidence="2" id="KW-1185">Reference proteome</keyword>
<dbReference type="InterPro" id="IPR029044">
    <property type="entry name" value="Nucleotide-diphossugar_trans"/>
</dbReference>
<dbReference type="Proteomes" id="UP000762110">
    <property type="component" value="Unassembled WGS sequence"/>
</dbReference>
<name>A0ABX2DIK9_9SPHI</name>
<organism evidence="1 2">
    <name type="scientific">Pedobacter boryungensis</name>
    <dbReference type="NCBI Taxonomy" id="869962"/>
    <lineage>
        <taxon>Bacteria</taxon>
        <taxon>Pseudomonadati</taxon>
        <taxon>Bacteroidota</taxon>
        <taxon>Sphingobacteriia</taxon>
        <taxon>Sphingobacteriales</taxon>
        <taxon>Sphingobacteriaceae</taxon>
        <taxon>Pedobacter</taxon>
    </lineage>
</organism>
<dbReference type="SUPFAM" id="SSF53448">
    <property type="entry name" value="Nucleotide-diphospho-sugar transferases"/>
    <property type="match status" value="1"/>
</dbReference>
<accession>A0ABX2DIK9</accession>
<gene>
    <name evidence="1" type="ORF">HQN85_13525</name>
</gene>